<evidence type="ECO:0000256" key="6">
    <source>
        <dbReference type="ARBA" id="ARBA00023136"/>
    </source>
</evidence>
<evidence type="ECO:0000313" key="8">
    <source>
        <dbReference type="EMBL" id="MED1202609.1"/>
    </source>
</evidence>
<comment type="subcellular location">
    <subcellularLocation>
        <location evidence="1">Membrane</location>
        <topology evidence="1">Multi-pass membrane protein</topology>
    </subcellularLocation>
</comment>
<evidence type="ECO:0000313" key="9">
    <source>
        <dbReference type="Proteomes" id="UP001341444"/>
    </source>
</evidence>
<feature type="transmembrane region" description="Helical" evidence="7">
    <location>
        <begin position="73"/>
        <end position="91"/>
    </location>
</feature>
<feature type="transmembrane region" description="Helical" evidence="7">
    <location>
        <begin position="127"/>
        <end position="148"/>
    </location>
</feature>
<organism evidence="8 9">
    <name type="scientific">Heyndrickxia acidicola</name>
    <dbReference type="NCBI Taxonomy" id="209389"/>
    <lineage>
        <taxon>Bacteria</taxon>
        <taxon>Bacillati</taxon>
        <taxon>Bacillota</taxon>
        <taxon>Bacilli</taxon>
        <taxon>Bacillales</taxon>
        <taxon>Bacillaceae</taxon>
        <taxon>Heyndrickxia</taxon>
    </lineage>
</organism>
<feature type="transmembrane region" description="Helical" evidence="7">
    <location>
        <begin position="12"/>
        <end position="36"/>
    </location>
</feature>
<dbReference type="RefSeq" id="WP_066267052.1">
    <property type="nucleotide sequence ID" value="NZ_JARMAB010000007.1"/>
</dbReference>
<name>A0ABU6MD78_9BACI</name>
<comment type="similarity">
    <text evidence="2">Belongs to the nucleobase:cation symporter-2 (NCS2) (TC 2.A.40) family.</text>
</comment>
<reference evidence="8 9" key="1">
    <citation type="submission" date="2023-03" db="EMBL/GenBank/DDBJ databases">
        <title>Bacillus Genome Sequencing.</title>
        <authorList>
            <person name="Dunlap C."/>
        </authorList>
    </citation>
    <scope>NUCLEOTIDE SEQUENCE [LARGE SCALE GENOMIC DNA]</scope>
    <source>
        <strain evidence="8 9">B-23453</strain>
    </source>
</reference>
<dbReference type="NCBIfam" id="NF037981">
    <property type="entry name" value="NCS2_1"/>
    <property type="match status" value="1"/>
</dbReference>
<feature type="transmembrane region" description="Helical" evidence="7">
    <location>
        <begin position="400"/>
        <end position="423"/>
    </location>
</feature>
<dbReference type="PANTHER" id="PTHR42810:SF1">
    <property type="entry name" value="PURINE PERMEASE YWDJ-RELATED"/>
    <property type="match status" value="1"/>
</dbReference>
<gene>
    <name evidence="8" type="ORF">P4T90_05820</name>
</gene>
<feature type="transmembrane region" description="Helical" evidence="7">
    <location>
        <begin position="316"/>
        <end position="339"/>
    </location>
</feature>
<accession>A0ABU6MD78</accession>
<evidence type="ECO:0000256" key="1">
    <source>
        <dbReference type="ARBA" id="ARBA00004141"/>
    </source>
</evidence>
<comment type="caution">
    <text evidence="8">The sequence shown here is derived from an EMBL/GenBank/DDBJ whole genome shotgun (WGS) entry which is preliminary data.</text>
</comment>
<evidence type="ECO:0000256" key="3">
    <source>
        <dbReference type="ARBA" id="ARBA00022448"/>
    </source>
</evidence>
<keyword evidence="3" id="KW-0813">Transport</keyword>
<feature type="transmembrane region" description="Helical" evidence="7">
    <location>
        <begin position="375"/>
        <end position="394"/>
    </location>
</feature>
<evidence type="ECO:0000256" key="5">
    <source>
        <dbReference type="ARBA" id="ARBA00022989"/>
    </source>
</evidence>
<dbReference type="Proteomes" id="UP001341444">
    <property type="component" value="Unassembled WGS sequence"/>
</dbReference>
<dbReference type="PANTHER" id="PTHR42810">
    <property type="entry name" value="PURINE PERMEASE C1399.01C-RELATED"/>
    <property type="match status" value="1"/>
</dbReference>
<evidence type="ECO:0000256" key="4">
    <source>
        <dbReference type="ARBA" id="ARBA00022692"/>
    </source>
</evidence>
<keyword evidence="9" id="KW-1185">Reference proteome</keyword>
<feature type="transmembrane region" description="Helical" evidence="7">
    <location>
        <begin position="103"/>
        <end position="121"/>
    </location>
</feature>
<dbReference type="Pfam" id="PF00860">
    <property type="entry name" value="Xan_ur_permease"/>
    <property type="match status" value="1"/>
</dbReference>
<dbReference type="EMBL" id="JARMAB010000007">
    <property type="protein sequence ID" value="MED1202609.1"/>
    <property type="molecule type" value="Genomic_DNA"/>
</dbReference>
<keyword evidence="4 7" id="KW-0812">Transmembrane</keyword>
<evidence type="ECO:0000256" key="2">
    <source>
        <dbReference type="ARBA" id="ARBA00008821"/>
    </source>
</evidence>
<keyword evidence="6 7" id="KW-0472">Membrane</keyword>
<protein>
    <submittedName>
        <fullName evidence="8">Purine/pyrimidine permease</fullName>
    </submittedName>
</protein>
<feature type="transmembrane region" description="Helical" evidence="7">
    <location>
        <begin position="189"/>
        <end position="211"/>
    </location>
</feature>
<dbReference type="InterPro" id="IPR006043">
    <property type="entry name" value="NCS2"/>
</dbReference>
<feature type="transmembrane region" description="Helical" evidence="7">
    <location>
        <begin position="232"/>
        <end position="258"/>
    </location>
</feature>
<feature type="transmembrane region" description="Helical" evidence="7">
    <location>
        <begin position="160"/>
        <end position="183"/>
    </location>
</feature>
<feature type="transmembrane region" description="Helical" evidence="7">
    <location>
        <begin position="345"/>
        <end position="363"/>
    </location>
</feature>
<proteinExistence type="inferred from homology"/>
<evidence type="ECO:0000256" key="7">
    <source>
        <dbReference type="SAM" id="Phobius"/>
    </source>
</evidence>
<sequence length="434" mass="46079">MKNVAFRDVLTTFQWVIFLIANCITIPIVIGHVYHFSSGQVIEMMQRTFLVVGISSLLQSIMGHRLSIADGPAGIWLGVFIITGSSLASAAQYQSGLGTLEGTMLIGGITLGIAGATGLIIKLQKLFTPIVTGTFLILISIQLSGTFLKGMLGIASSGDVVKPSLLLVTVPLFLAVLFLSLFGKGFFRTYAVLIGILVGTILFHLMGWGSGMEGKNRVFSIPGFFSWGNPHLNISMAVTGIIIGLVLISNLIATITAVNMAVHDSSELESPVLKRSGIIAGINTLLSAVFSVVGNVPLSTTAGFLKMTGRAERLPFICGSILLVIISLFPAVSMVFTLIPSPVAYAAILSSFCHMAIIGFNTVLLQRVDQRRATIFGLTIAIGAGSMFIPSSALVKLPTLAQSILGNGLLLGFIVAVLMDVFWKEKKESLDSQE</sequence>
<keyword evidence="5 7" id="KW-1133">Transmembrane helix</keyword>